<feature type="region of interest" description="Disordered" evidence="1">
    <location>
        <begin position="1"/>
        <end position="30"/>
    </location>
</feature>
<accession>A0A4Q9Q4G2</accession>
<feature type="region of interest" description="Disordered" evidence="1">
    <location>
        <begin position="254"/>
        <end position="278"/>
    </location>
</feature>
<feature type="compositionally biased region" description="Low complexity" evidence="1">
    <location>
        <begin position="649"/>
        <end position="668"/>
    </location>
</feature>
<evidence type="ECO:0000313" key="2">
    <source>
        <dbReference type="EMBL" id="TBU61931.1"/>
    </source>
</evidence>
<feature type="compositionally biased region" description="Low complexity" evidence="1">
    <location>
        <begin position="327"/>
        <end position="341"/>
    </location>
</feature>
<feature type="compositionally biased region" description="Polar residues" evidence="1">
    <location>
        <begin position="267"/>
        <end position="276"/>
    </location>
</feature>
<protein>
    <submittedName>
        <fullName evidence="2">Uncharacterized protein</fullName>
    </submittedName>
</protein>
<feature type="compositionally biased region" description="Polar residues" evidence="1">
    <location>
        <begin position="74"/>
        <end position="86"/>
    </location>
</feature>
<proteinExistence type="predicted"/>
<feature type="compositionally biased region" description="Low complexity" evidence="1">
    <location>
        <begin position="700"/>
        <end position="709"/>
    </location>
</feature>
<name>A0A4Q9Q4G2_9APHY</name>
<sequence length="771" mass="81300">MSGSHLVDQTTEAVPNLPGTHPPAEDPAASLRTAALLTLKSKRRKLTATTTAPHIARSLAAPPSIELDYGSEEPSGTASSEVSGATVQPAKTVAAPSESMDVDVSQAREEGEISDSEMAPPTPKLKPDLTFNKVVEQGKAATQTPPQKPKVEPISPTLSSVPSRPSVFASPALVPALASAHVDENQVRPGLALTQAQFDAAKDIVLDLLGWGVRPEYLVDCGLSREIIFYVFVELNLRLPTNLDVTGLLPYTPSTAPTSPSAPPRPQQTEPVSSLSAAAAPFVPSTSNANESAALSPSLSDMEQQRKAELLARKAVLASRKLRPQKSSSVSLPSTSPVVSTSSTIDIVPTKTVDDFLKSIEPAAPSTSTTGATTSTSTASASMRSSRAVYMDRMNVDEVPGLSGGPTTDYTPLPRPVPSALSAKVSGIGERMPPSATSSTSNRSLAAPPSTSAIGNGDLSYGNDDDMGVVPGPSQSRLAWEDAQSTSVRRGTKRPVAADFVDLEPGSSRSGVRTDNYRPPVRRRTTGFAGLTQRRCVIDLSDTEDEQEEATLLISVVSSRTDSRGPIASTPEASVAPTPCVDSPVTPLINPAALLEKEEQIRRMRELIAQREQSRLKKIALASRGTALSSNTQTNGSATVKQEEDDAVSARSLHLSRSSSSSTPEVSSGRLSESRDERTVLSSLVYRGTNGDGTVSLPDSESPTSPTTPIEVKALEHSVTGDEGKSLDNTSSPAVLHPHRSSLSLLPLNLRFPIPTILGFLRARNVGWHAW</sequence>
<feature type="compositionally biased region" description="Polar residues" evidence="1">
    <location>
        <begin position="435"/>
        <end position="454"/>
    </location>
</feature>
<feature type="compositionally biased region" description="Polar residues" evidence="1">
    <location>
        <begin position="626"/>
        <end position="640"/>
    </location>
</feature>
<gene>
    <name evidence="2" type="ORF">BD310DRAFT_946361</name>
</gene>
<feature type="compositionally biased region" description="Low complexity" evidence="1">
    <location>
        <begin position="363"/>
        <end position="383"/>
    </location>
</feature>
<feature type="compositionally biased region" description="Polar residues" evidence="1">
    <location>
        <begin position="1"/>
        <end position="13"/>
    </location>
</feature>
<dbReference type="Proteomes" id="UP000292082">
    <property type="component" value="Unassembled WGS sequence"/>
</dbReference>
<feature type="region of interest" description="Disordered" evidence="1">
    <location>
        <begin position="623"/>
        <end position="710"/>
    </location>
</feature>
<feature type="region of interest" description="Disordered" evidence="1">
    <location>
        <begin position="427"/>
        <end position="459"/>
    </location>
</feature>
<evidence type="ECO:0000313" key="3">
    <source>
        <dbReference type="Proteomes" id="UP000292082"/>
    </source>
</evidence>
<feature type="region of interest" description="Disordered" evidence="1">
    <location>
        <begin position="138"/>
        <end position="162"/>
    </location>
</feature>
<reference evidence="2 3" key="1">
    <citation type="submission" date="2019-01" db="EMBL/GenBank/DDBJ databases">
        <title>Draft genome sequences of three monokaryotic isolates of the white-rot basidiomycete fungus Dichomitus squalens.</title>
        <authorList>
            <consortium name="DOE Joint Genome Institute"/>
            <person name="Lopez S.C."/>
            <person name="Andreopoulos B."/>
            <person name="Pangilinan J."/>
            <person name="Lipzen A."/>
            <person name="Riley R."/>
            <person name="Ahrendt S."/>
            <person name="Ng V."/>
            <person name="Barry K."/>
            <person name="Daum C."/>
            <person name="Grigoriev I.V."/>
            <person name="Hilden K.S."/>
            <person name="Makela M.R."/>
            <person name="de Vries R.P."/>
        </authorList>
    </citation>
    <scope>NUCLEOTIDE SEQUENCE [LARGE SCALE GENOMIC DNA]</scope>
    <source>
        <strain evidence="2 3">CBS 464.89</strain>
    </source>
</reference>
<feature type="region of interest" description="Disordered" evidence="1">
    <location>
        <begin position="362"/>
        <end position="383"/>
    </location>
</feature>
<feature type="region of interest" description="Disordered" evidence="1">
    <location>
        <begin position="322"/>
        <end position="341"/>
    </location>
</feature>
<evidence type="ECO:0000256" key="1">
    <source>
        <dbReference type="SAM" id="MobiDB-lite"/>
    </source>
</evidence>
<organism evidence="2 3">
    <name type="scientific">Dichomitus squalens</name>
    <dbReference type="NCBI Taxonomy" id="114155"/>
    <lineage>
        <taxon>Eukaryota</taxon>
        <taxon>Fungi</taxon>
        <taxon>Dikarya</taxon>
        <taxon>Basidiomycota</taxon>
        <taxon>Agaricomycotina</taxon>
        <taxon>Agaricomycetes</taxon>
        <taxon>Polyporales</taxon>
        <taxon>Polyporaceae</taxon>
        <taxon>Dichomitus</taxon>
    </lineage>
</organism>
<dbReference type="EMBL" id="ML145096">
    <property type="protein sequence ID" value="TBU61931.1"/>
    <property type="molecule type" value="Genomic_DNA"/>
</dbReference>
<feature type="region of interest" description="Disordered" evidence="1">
    <location>
        <begin position="502"/>
        <end position="523"/>
    </location>
</feature>
<keyword evidence="3" id="KW-1185">Reference proteome</keyword>
<feature type="region of interest" description="Disordered" evidence="1">
    <location>
        <begin position="45"/>
        <end position="103"/>
    </location>
</feature>
<dbReference type="AlphaFoldDB" id="A0A4Q9Q4G2"/>